<dbReference type="EMBL" id="LK028576">
    <property type="protein sequence ID" value="CDS15177.1"/>
    <property type="molecule type" value="Genomic_DNA"/>
</dbReference>
<feature type="coiled-coil region" evidence="1">
    <location>
        <begin position="161"/>
        <end position="216"/>
    </location>
</feature>
<feature type="compositionally biased region" description="Polar residues" evidence="2">
    <location>
        <begin position="86"/>
        <end position="96"/>
    </location>
</feature>
<accession>A0A068WC54</accession>
<dbReference type="InterPro" id="IPR000159">
    <property type="entry name" value="RA_dom"/>
</dbReference>
<dbReference type="PROSITE" id="PS50200">
    <property type="entry name" value="RA"/>
    <property type="match status" value="1"/>
</dbReference>
<proteinExistence type="predicted"/>
<evidence type="ECO:0000313" key="5">
    <source>
        <dbReference type="Proteomes" id="UP000492820"/>
    </source>
</evidence>
<dbReference type="InterPro" id="IPR033593">
    <property type="entry name" value="N-RASSF"/>
</dbReference>
<dbReference type="Pfam" id="PF00788">
    <property type="entry name" value="RA"/>
    <property type="match status" value="1"/>
</dbReference>
<dbReference type="Proteomes" id="UP000492820">
    <property type="component" value="Unassembled WGS sequence"/>
</dbReference>
<feature type="region of interest" description="Disordered" evidence="2">
    <location>
        <begin position="83"/>
        <end position="112"/>
    </location>
</feature>
<dbReference type="GO" id="GO:0007165">
    <property type="term" value="P:signal transduction"/>
    <property type="evidence" value="ECO:0007669"/>
    <property type="project" value="InterPro"/>
</dbReference>
<dbReference type="PANTHER" id="PTHR15286">
    <property type="entry name" value="RAS-ASSOCIATING DOMAIN CONTAINING PROTEIN"/>
    <property type="match status" value="1"/>
</dbReference>
<keyword evidence="1" id="KW-0175">Coiled coil</keyword>
<reference evidence="4" key="2">
    <citation type="submission" date="2014-06" db="EMBL/GenBank/DDBJ databases">
        <authorList>
            <person name="Aslett M."/>
        </authorList>
    </citation>
    <scope>NUCLEOTIDE SEQUENCE</scope>
</reference>
<dbReference type="AlphaFoldDB" id="A0A068WC54"/>
<sequence>MELRVFVNGKPRDVCGVDENTTAEDVVNVLCESLRLVGYYCLVAFWRKNEIVFSPSESPLNVITRVGEHPKQFQFVLRRTDIHRPQNPTRTRSPIPTSHHHRRTLSNSSQHASFQNAATAYNQLQDPSLRRPEDKEVAAAFAGRTQELDVGYAEELQQLSIVDWSRRLEEARQHQVSLQNERSRLQLDLQRLDNELRQARSKVQSLESEMANELTNLLNAVEGALEERRKIVAGLLVAFEAPQLPASSGTNHVCDEVMI</sequence>
<reference evidence="4 5" key="1">
    <citation type="journal article" date="2013" name="Nature">
        <title>The genomes of four tapeworm species reveal adaptations to parasitism.</title>
        <authorList>
            <person name="Tsai I.J."/>
            <person name="Zarowiecki M."/>
            <person name="Holroyd N."/>
            <person name="Garciarrubio A."/>
            <person name="Sanchez-Flores A."/>
            <person name="Brooks K.L."/>
            <person name="Tracey A."/>
            <person name="Bobes R.J."/>
            <person name="Fragoso G."/>
            <person name="Sciutto E."/>
            <person name="Aslett M."/>
            <person name="Beasley H."/>
            <person name="Bennett H.M."/>
            <person name="Cai J."/>
            <person name="Camicia F."/>
            <person name="Clark R."/>
            <person name="Cucher M."/>
            <person name="De Silva N."/>
            <person name="Day T.A."/>
            <person name="Deplazes P."/>
            <person name="Estrada K."/>
            <person name="Fernandez C."/>
            <person name="Holland P.W."/>
            <person name="Hou J."/>
            <person name="Hu S."/>
            <person name="Huckvale T."/>
            <person name="Hung S.S."/>
            <person name="Kamenetzky L."/>
            <person name="Keane J.A."/>
            <person name="Kiss F."/>
            <person name="Koziol U."/>
            <person name="Lambert O."/>
            <person name="Liu K."/>
            <person name="Luo X."/>
            <person name="Luo Y."/>
            <person name="Macchiaroli N."/>
            <person name="Nichol S."/>
            <person name="Paps J."/>
            <person name="Parkinson J."/>
            <person name="Pouchkina-Stantcheva N."/>
            <person name="Riddiford N."/>
            <person name="Rosenzvit M."/>
            <person name="Salinas G."/>
            <person name="Wasmuth J.D."/>
            <person name="Zamanian M."/>
            <person name="Zheng Y."/>
            <person name="Cai X."/>
            <person name="Soberon X."/>
            <person name="Olson P.D."/>
            <person name="Laclette J.P."/>
            <person name="Brehm K."/>
            <person name="Berriman M."/>
            <person name="Garciarrubio A."/>
            <person name="Bobes R.J."/>
            <person name="Fragoso G."/>
            <person name="Sanchez-Flores A."/>
            <person name="Estrada K."/>
            <person name="Cevallos M.A."/>
            <person name="Morett E."/>
            <person name="Gonzalez V."/>
            <person name="Portillo T."/>
            <person name="Ochoa-Leyva A."/>
            <person name="Jose M.V."/>
            <person name="Sciutto E."/>
            <person name="Landa A."/>
            <person name="Jimenez L."/>
            <person name="Valdes V."/>
            <person name="Carrero J.C."/>
            <person name="Larralde C."/>
            <person name="Morales-Montor J."/>
            <person name="Limon-Lason J."/>
            <person name="Soberon X."/>
            <person name="Laclette J.P."/>
        </authorList>
    </citation>
    <scope>NUCLEOTIDE SEQUENCE [LARGE SCALE GENOMIC DNA]</scope>
</reference>
<dbReference type="WBParaSite" id="EgrG_000757600">
    <property type="protein sequence ID" value="EgrG_000757600"/>
    <property type="gene ID" value="EgrG_000757600"/>
</dbReference>
<dbReference type="OrthoDB" id="6261944at2759"/>
<dbReference type="Gene3D" id="3.10.20.90">
    <property type="entry name" value="Phosphatidylinositol 3-kinase Catalytic Subunit, Chain A, domain 1"/>
    <property type="match status" value="1"/>
</dbReference>
<evidence type="ECO:0000256" key="2">
    <source>
        <dbReference type="SAM" id="MobiDB-lite"/>
    </source>
</evidence>
<evidence type="ECO:0000313" key="6">
    <source>
        <dbReference type="WBParaSite" id="EgrG_000757600"/>
    </source>
</evidence>
<dbReference type="PANTHER" id="PTHR15286:SF6">
    <property type="entry name" value="GH01133P"/>
    <property type="match status" value="1"/>
</dbReference>
<evidence type="ECO:0000259" key="3">
    <source>
        <dbReference type="PROSITE" id="PS50200"/>
    </source>
</evidence>
<evidence type="ECO:0000256" key="1">
    <source>
        <dbReference type="SAM" id="Coils"/>
    </source>
</evidence>
<dbReference type="InterPro" id="IPR029071">
    <property type="entry name" value="Ubiquitin-like_domsf"/>
</dbReference>
<organism evidence="4">
    <name type="scientific">Echinococcus granulosus</name>
    <name type="common">Hydatid tapeworm</name>
    <dbReference type="NCBI Taxonomy" id="6210"/>
    <lineage>
        <taxon>Eukaryota</taxon>
        <taxon>Metazoa</taxon>
        <taxon>Spiralia</taxon>
        <taxon>Lophotrochozoa</taxon>
        <taxon>Platyhelminthes</taxon>
        <taxon>Cestoda</taxon>
        <taxon>Eucestoda</taxon>
        <taxon>Cyclophyllidea</taxon>
        <taxon>Taeniidae</taxon>
        <taxon>Echinococcus</taxon>
        <taxon>Echinococcus granulosus group</taxon>
    </lineage>
</organism>
<name>A0A068WC54_ECHGR</name>
<dbReference type="CDD" id="cd16123">
    <property type="entry name" value="RA_RASSF7_like"/>
    <property type="match status" value="1"/>
</dbReference>
<evidence type="ECO:0000313" key="4">
    <source>
        <dbReference type="EMBL" id="CDS15177.1"/>
    </source>
</evidence>
<reference evidence="6" key="3">
    <citation type="submission" date="2020-10" db="UniProtKB">
        <authorList>
            <consortium name="WormBaseParasite"/>
        </authorList>
    </citation>
    <scope>IDENTIFICATION</scope>
</reference>
<dbReference type="SUPFAM" id="SSF54236">
    <property type="entry name" value="Ubiquitin-like"/>
    <property type="match status" value="1"/>
</dbReference>
<protein>
    <submittedName>
        <fullName evidence="4 6">Ras association domain containing protein</fullName>
    </submittedName>
</protein>
<feature type="domain" description="Ras-associating" evidence="3">
    <location>
        <begin position="1"/>
        <end position="82"/>
    </location>
</feature>
<gene>
    <name evidence="4" type="ORF">EgrG_000757600</name>
</gene>